<dbReference type="OrthoDB" id="7811460at2"/>
<dbReference type="SUPFAM" id="SSF51120">
    <property type="entry name" value="beta-Roll"/>
    <property type="match status" value="2"/>
</dbReference>
<dbReference type="AlphaFoldDB" id="A0A2M8J5A9"/>
<evidence type="ECO:0008006" key="3">
    <source>
        <dbReference type="Google" id="ProtNLM"/>
    </source>
</evidence>
<organism evidence="1 2">
    <name type="scientific">Pseudooceanicola lipolyticus</name>
    <dbReference type="NCBI Taxonomy" id="2029104"/>
    <lineage>
        <taxon>Bacteria</taxon>
        <taxon>Pseudomonadati</taxon>
        <taxon>Pseudomonadota</taxon>
        <taxon>Alphaproteobacteria</taxon>
        <taxon>Rhodobacterales</taxon>
        <taxon>Paracoccaceae</taxon>
        <taxon>Pseudooceanicola</taxon>
    </lineage>
</organism>
<dbReference type="InterPro" id="IPR011049">
    <property type="entry name" value="Serralysin-like_metalloprot_C"/>
</dbReference>
<dbReference type="Proteomes" id="UP000231553">
    <property type="component" value="Unassembled WGS sequence"/>
</dbReference>
<evidence type="ECO:0000313" key="1">
    <source>
        <dbReference type="EMBL" id="PJE37969.1"/>
    </source>
</evidence>
<dbReference type="EMBL" id="PGTB01000006">
    <property type="protein sequence ID" value="PJE37969.1"/>
    <property type="molecule type" value="Genomic_DNA"/>
</dbReference>
<sequence length="353" mass="37971">MTIISGTRFDDVISATSRQGDILKGLVGNDTFEFYGMSQEDRFVGGRGDDTLTGIEIDIEAAAFETQALGTTFVGGRGVDTVEYSISVTLPTLKLSSFGMKLNSVEFRDYDLTLTGNYAGPEDTFKILGKNAAEIVAIRDVLLLSDIDTLKVNLRGGNDTLTVDVGSLDHIFVNTGGGGDTVVMHSSVDGAVINLGAGNDRIIMDSYHRETVKAGKGNDTIVLDHALWTVHTDTVTTGGGRDKIIVGGQPIVTAPLGNVVDFNAKRDKIGLAVDGNGTKPFDVVYSQQELTQELATNPDAYRTEYWLMDNKAGTLGFVYNGAVKEVLDFGGSIALDDQNFFKVDENYGYDFLL</sequence>
<accession>A0A2M8J5A9</accession>
<dbReference type="Gene3D" id="2.160.20.160">
    <property type="match status" value="1"/>
</dbReference>
<dbReference type="PRINTS" id="PR00313">
    <property type="entry name" value="CABNDNGRPT"/>
</dbReference>
<keyword evidence="2" id="KW-1185">Reference proteome</keyword>
<comment type="caution">
    <text evidence="1">The sequence shown here is derived from an EMBL/GenBank/DDBJ whole genome shotgun (WGS) entry which is preliminary data.</text>
</comment>
<reference evidence="1 2" key="1">
    <citation type="journal article" date="2018" name="Int. J. Syst. Evol. Microbiol.">
        <title>Pseudooceanicola lipolyticus sp. nov., a marine alphaproteobacterium, reclassification of Oceanicola flagellatus as Pseudooceanicola flagellatus comb. nov. and emended description of the genus Pseudooceanicola.</title>
        <authorList>
            <person name="Huang M.-M."/>
            <person name="Guo L.-L."/>
            <person name="Wu Y.-H."/>
            <person name="Lai Q.-L."/>
            <person name="Shao Z.-Z."/>
            <person name="Wang C.-S."/>
            <person name="Wu M."/>
            <person name="Xu X.-W."/>
        </authorList>
    </citation>
    <scope>NUCLEOTIDE SEQUENCE [LARGE SCALE GENOMIC DNA]</scope>
    <source>
        <strain evidence="1 2">157</strain>
    </source>
</reference>
<protein>
    <recommendedName>
        <fullName evidence="3">Calcium-binding protein</fullName>
    </recommendedName>
</protein>
<name>A0A2M8J5A9_9RHOB</name>
<gene>
    <name evidence="1" type="ORF">CVM52_04110</name>
</gene>
<proteinExistence type="predicted"/>
<evidence type="ECO:0000313" key="2">
    <source>
        <dbReference type="Proteomes" id="UP000231553"/>
    </source>
</evidence>
<dbReference type="RefSeq" id="WP_100161335.1">
    <property type="nucleotide sequence ID" value="NZ_PGTB01000006.1"/>
</dbReference>